<dbReference type="RefSeq" id="XP_017032011.1">
    <property type="nucleotide sequence ID" value="XM_017176522.3"/>
</dbReference>
<dbReference type="Proteomes" id="UP001652661">
    <property type="component" value="Chromosome 2L"/>
</dbReference>
<dbReference type="GeneID" id="108081369"/>
<dbReference type="InterPro" id="IPR007970">
    <property type="entry name" value="DUF733"/>
</dbReference>
<feature type="region of interest" description="Disordered" evidence="1">
    <location>
        <begin position="36"/>
        <end position="68"/>
    </location>
</feature>
<feature type="compositionally biased region" description="Basic residues" evidence="1">
    <location>
        <begin position="178"/>
        <end position="189"/>
    </location>
</feature>
<keyword evidence="2" id="KW-1185">Reference proteome</keyword>
<reference evidence="3" key="2">
    <citation type="submission" date="2025-08" db="UniProtKB">
        <authorList>
            <consortium name="RefSeq"/>
        </authorList>
    </citation>
    <scope>IDENTIFICATION</scope>
    <source>
        <strain evidence="3">14028-0561.14</strain>
        <tissue evidence="3">Whole fly</tissue>
    </source>
</reference>
<feature type="compositionally biased region" description="Low complexity" evidence="1">
    <location>
        <begin position="36"/>
        <end position="46"/>
    </location>
</feature>
<evidence type="ECO:0000313" key="3">
    <source>
        <dbReference type="RefSeq" id="XP_017032011.1"/>
    </source>
</evidence>
<dbReference type="OrthoDB" id="8041167at2759"/>
<protein>
    <submittedName>
        <fullName evidence="3">Uncharacterized protein</fullName>
    </submittedName>
</protein>
<feature type="region of interest" description="Disordered" evidence="1">
    <location>
        <begin position="178"/>
        <end position="235"/>
    </location>
</feature>
<evidence type="ECO:0000256" key="1">
    <source>
        <dbReference type="SAM" id="MobiDB-lite"/>
    </source>
</evidence>
<dbReference type="AlphaFoldDB" id="A0A6P4J966"/>
<dbReference type="OMA" id="MGNVMDR"/>
<feature type="compositionally biased region" description="Basic and acidic residues" evidence="1">
    <location>
        <begin position="47"/>
        <end position="60"/>
    </location>
</feature>
<sequence>MKDCSCQRQSNHEIGYNMGNVMDRKVSCAEARVTGAATSPTTPTPLAHKEPEKLVAKSSEEEPTPQPQMASNLTFHLYSYRQQMGCKKHQVMKWATSKLMLTEELLKLHRQTTSKSWTDFELTDDEEDFEDVENHVPARDNNDNDDLLAQELCNLKNYRLTLRGTILEVAQEKMKRREKKKLKRLKRRTLISSKKPSNKDKPKLWQYPRPSMPLLDDEEEEHREQDAQPEVIVID</sequence>
<evidence type="ECO:0000313" key="2">
    <source>
        <dbReference type="Proteomes" id="UP001652661"/>
    </source>
</evidence>
<gene>
    <name evidence="3" type="primary">LOC108081369</name>
</gene>
<name>A0A6P4J966_DROKI</name>
<organism evidence="2 3">
    <name type="scientific">Drosophila kikkawai</name>
    <name type="common">Fruit fly</name>
    <dbReference type="NCBI Taxonomy" id="30033"/>
    <lineage>
        <taxon>Eukaryota</taxon>
        <taxon>Metazoa</taxon>
        <taxon>Ecdysozoa</taxon>
        <taxon>Arthropoda</taxon>
        <taxon>Hexapoda</taxon>
        <taxon>Insecta</taxon>
        <taxon>Pterygota</taxon>
        <taxon>Neoptera</taxon>
        <taxon>Endopterygota</taxon>
        <taxon>Diptera</taxon>
        <taxon>Brachycera</taxon>
        <taxon>Muscomorpha</taxon>
        <taxon>Ephydroidea</taxon>
        <taxon>Drosophilidae</taxon>
        <taxon>Drosophila</taxon>
        <taxon>Sophophora</taxon>
    </lineage>
</organism>
<accession>A0A6P4J966</accession>
<reference evidence="2" key="1">
    <citation type="submission" date="2025-05" db="UniProtKB">
        <authorList>
            <consortium name="RefSeq"/>
        </authorList>
    </citation>
    <scope>NUCLEOTIDE SEQUENCE [LARGE SCALE GENOMIC DNA]</scope>
    <source>
        <strain evidence="2">14028-0561.14</strain>
    </source>
</reference>
<dbReference type="Pfam" id="PF05306">
    <property type="entry name" value="DUF733"/>
    <property type="match status" value="1"/>
</dbReference>
<proteinExistence type="predicted"/>